<accession>A0A937A0W9</accession>
<dbReference type="Gene3D" id="3.40.50.740">
    <property type="match status" value="1"/>
</dbReference>
<dbReference type="PROSITE" id="PS51669">
    <property type="entry name" value="4FE4S_MOW_BIS_MGD"/>
    <property type="match status" value="1"/>
</dbReference>
<dbReference type="InterPro" id="IPR006657">
    <property type="entry name" value="MoPterin_dinucl-bd_dom"/>
</dbReference>
<proteinExistence type="inferred from homology"/>
<dbReference type="SUPFAM" id="SSF53706">
    <property type="entry name" value="Formate dehydrogenase/DMSO reductase, domains 1-3"/>
    <property type="match status" value="1"/>
</dbReference>
<dbReference type="InterPro" id="IPR006963">
    <property type="entry name" value="Mopterin_OxRdtase_4Fe-4S_dom"/>
</dbReference>
<dbReference type="GO" id="GO:0046872">
    <property type="term" value="F:metal ion binding"/>
    <property type="evidence" value="ECO:0007669"/>
    <property type="project" value="UniProtKB-KW"/>
</dbReference>
<evidence type="ECO:0000313" key="7">
    <source>
        <dbReference type="Proteomes" id="UP000651057"/>
    </source>
</evidence>
<dbReference type="Gene3D" id="3.40.228.10">
    <property type="entry name" value="Dimethylsulfoxide Reductase, domain 2"/>
    <property type="match status" value="1"/>
</dbReference>
<evidence type="ECO:0000256" key="1">
    <source>
        <dbReference type="ARBA" id="ARBA00010312"/>
    </source>
</evidence>
<keyword evidence="2" id="KW-0479">Metal-binding</keyword>
<evidence type="ECO:0000259" key="5">
    <source>
        <dbReference type="PROSITE" id="PS51669"/>
    </source>
</evidence>
<dbReference type="GO" id="GO:0051536">
    <property type="term" value="F:iron-sulfur cluster binding"/>
    <property type="evidence" value="ECO:0007669"/>
    <property type="project" value="UniProtKB-KW"/>
</dbReference>
<dbReference type="GO" id="GO:0016491">
    <property type="term" value="F:oxidoreductase activity"/>
    <property type="evidence" value="ECO:0007669"/>
    <property type="project" value="InterPro"/>
</dbReference>
<dbReference type="SMART" id="SM00926">
    <property type="entry name" value="Molybdop_Fe4S4"/>
    <property type="match status" value="1"/>
</dbReference>
<keyword evidence="4" id="KW-0411">Iron-sulfur</keyword>
<dbReference type="Gene3D" id="2.20.25.90">
    <property type="entry name" value="ADC-like domains"/>
    <property type="match status" value="1"/>
</dbReference>
<reference evidence="6" key="1">
    <citation type="submission" date="2021-01" db="EMBL/GenBank/DDBJ databases">
        <authorList>
            <person name="Zhong Y.L."/>
        </authorList>
    </citation>
    <scope>NUCLEOTIDE SEQUENCE</scope>
    <source>
        <strain evidence="6">KCTC 23302</strain>
    </source>
</reference>
<dbReference type="GO" id="GO:0043546">
    <property type="term" value="F:molybdopterin cofactor binding"/>
    <property type="evidence" value="ECO:0007669"/>
    <property type="project" value="InterPro"/>
</dbReference>
<dbReference type="Pfam" id="PF00384">
    <property type="entry name" value="Molybdopterin"/>
    <property type="match status" value="1"/>
</dbReference>
<evidence type="ECO:0000256" key="3">
    <source>
        <dbReference type="ARBA" id="ARBA00023004"/>
    </source>
</evidence>
<dbReference type="InterPro" id="IPR009010">
    <property type="entry name" value="Asp_de-COase-like_dom_sf"/>
</dbReference>
<comment type="similarity">
    <text evidence="1">Belongs to the prokaryotic molybdopterin-containing oxidoreductase family.</text>
</comment>
<dbReference type="RefSeq" id="WP_201924458.1">
    <property type="nucleotide sequence ID" value="NZ_BAABAX010000016.1"/>
</dbReference>
<name>A0A937A0W9_9FLAO</name>
<organism evidence="6 7">
    <name type="scientific">Aquimarina mytili</name>
    <dbReference type="NCBI Taxonomy" id="874423"/>
    <lineage>
        <taxon>Bacteria</taxon>
        <taxon>Pseudomonadati</taxon>
        <taxon>Bacteroidota</taxon>
        <taxon>Flavobacteriia</taxon>
        <taxon>Flavobacteriales</taxon>
        <taxon>Flavobacteriaceae</taxon>
        <taxon>Aquimarina</taxon>
    </lineage>
</organism>
<dbReference type="EMBL" id="JAERQJ010000015">
    <property type="protein sequence ID" value="MBL0685971.1"/>
    <property type="molecule type" value="Genomic_DNA"/>
</dbReference>
<dbReference type="AlphaFoldDB" id="A0A937A0W9"/>
<keyword evidence="3" id="KW-0408">Iron</keyword>
<dbReference type="Pfam" id="PF04879">
    <property type="entry name" value="Molybdop_Fe4S4"/>
    <property type="match status" value="1"/>
</dbReference>
<evidence type="ECO:0000256" key="2">
    <source>
        <dbReference type="ARBA" id="ARBA00022723"/>
    </source>
</evidence>
<dbReference type="InterPro" id="IPR006656">
    <property type="entry name" value="Mopterin_OxRdtase"/>
</dbReference>
<keyword evidence="7" id="KW-1185">Reference proteome</keyword>
<sequence>MKYRTCHLCEAMCGLAIEVQNNEVIGIKGHQEDIYSHGHICPKGIALKDLHNDPNRLKQPIKKTASGWQTISWDEAFSIAEKEFKSIRKKYGNDAIGTYTGNPTVHNTGTAITLYDTINALNTKNRFASHSLDSVPVFLVNQMMFGHAMMAPIPDIDNLDYLLIIGANPMASNGSFMSTPNIREKIKSIQQKGGKVVVIDPRKTETATKASEHYFIHPEKDVLLLLAIINELVLQDGVPTSKALLLSDHFEELKTMVQPYTKEMVAPITGMTVEQITHIVDDLIKHSHSVVYGRLGVNTQSYGTLCQWLITCINVLLGQLDEKGGLLFTLPAIDYVTLMAHESKMFRYSSRVKSYKEIVGEFPTATLADEILTEGKNQIRGFISIAGNPARSAPNSQLVEKALASLDFMLAIDMYINETTQHADLIMPPAVGLETMHYSFVLHMIATRNTTKFSPAPLSISKEQRYDWQIMGELQRRLFTGNILQRIKSNIMSRIHPKTKLDLALKTGPYGVWGGRFLRKDGVSLKRLKKHPEGIELAPLRPVLPKRLFTKNKRIELMPEIFVEEMKKVEQLLTPQSAEQYPLKLIGRRHLRSNNSWMHNLPVLEGGSRRCTMMIHPNDAASHSIEPEEMVEVYSEFGAISIEAEVTTNIIPGTISIPHGWGHYGDGVQMETAKRNAGANINQLMDHNRLDSLSYNMAFNGHPVAIRKIETVQT</sequence>
<dbReference type="PANTHER" id="PTHR43742">
    <property type="entry name" value="TRIMETHYLAMINE-N-OXIDE REDUCTASE"/>
    <property type="match status" value="1"/>
</dbReference>
<protein>
    <submittedName>
        <fullName evidence="6">Molybdopterin-dependent oxidoreductase</fullName>
    </submittedName>
</protein>
<dbReference type="InterPro" id="IPR050612">
    <property type="entry name" value="Prok_Mopterin_Oxidored"/>
</dbReference>
<comment type="caution">
    <text evidence="6">The sequence shown here is derived from an EMBL/GenBank/DDBJ whole genome shotgun (WGS) entry which is preliminary data.</text>
</comment>
<dbReference type="Pfam" id="PF01568">
    <property type="entry name" value="Molydop_binding"/>
    <property type="match status" value="1"/>
</dbReference>
<evidence type="ECO:0000313" key="6">
    <source>
        <dbReference type="EMBL" id="MBL0685971.1"/>
    </source>
</evidence>
<dbReference type="Gene3D" id="2.40.40.20">
    <property type="match status" value="1"/>
</dbReference>
<evidence type="ECO:0000256" key="4">
    <source>
        <dbReference type="ARBA" id="ARBA00023014"/>
    </source>
</evidence>
<gene>
    <name evidence="6" type="ORF">JJQ60_20755</name>
</gene>
<dbReference type="PANTHER" id="PTHR43742:SF2">
    <property type="entry name" value="ASSIMILATORY NITRATE REDUCTASE CATALYTIC SUBUNIT"/>
    <property type="match status" value="1"/>
</dbReference>
<feature type="domain" description="4Fe-4S Mo/W bis-MGD-type" evidence="5">
    <location>
        <begin position="1"/>
        <end position="55"/>
    </location>
</feature>
<dbReference type="Proteomes" id="UP000651057">
    <property type="component" value="Unassembled WGS sequence"/>
</dbReference>
<dbReference type="SUPFAM" id="SSF50692">
    <property type="entry name" value="ADC-like"/>
    <property type="match status" value="1"/>
</dbReference>